<feature type="compositionally biased region" description="Polar residues" evidence="1">
    <location>
        <begin position="71"/>
        <end position="86"/>
    </location>
</feature>
<dbReference type="OrthoDB" id="3903267at2759"/>
<gene>
    <name evidence="3" type="ORF">Cob_v003776</name>
</gene>
<reference evidence="4" key="1">
    <citation type="journal article" date="2013" name="New Phytol.">
        <title>Comparative genomic and transcriptomic analyses reveal the hemibiotrophic stage shift of Colletotrichum fungi.</title>
        <authorList>
            <person name="Gan P."/>
            <person name="Ikeda K."/>
            <person name="Irieda H."/>
            <person name="Narusaka M."/>
            <person name="O'Connell R.J."/>
            <person name="Narusaka Y."/>
            <person name="Takano Y."/>
            <person name="Kubo Y."/>
            <person name="Shirasu K."/>
        </authorList>
    </citation>
    <scope>NUCLEOTIDE SEQUENCE [LARGE SCALE GENOMIC DNA]</scope>
    <source>
        <strain evidence="4">104-T / ATCC 96160 / CBS 514.97 / LARS 414 / MAFF 240422</strain>
    </source>
</reference>
<accession>A0A484G049</accession>
<comment type="caution">
    <text evidence="3">The sequence shown here is derived from an EMBL/GenBank/DDBJ whole genome shotgun (WGS) entry which is preliminary data.</text>
</comment>
<name>A0A484G049_COLOR</name>
<evidence type="ECO:0000313" key="4">
    <source>
        <dbReference type="Proteomes" id="UP000014480"/>
    </source>
</evidence>
<dbReference type="AlphaFoldDB" id="A0A484G049"/>
<dbReference type="Pfam" id="PF22980">
    <property type="entry name" value="Myb_DNA-bind_8"/>
    <property type="match status" value="1"/>
</dbReference>
<feature type="region of interest" description="Disordered" evidence="1">
    <location>
        <begin position="58"/>
        <end position="162"/>
    </location>
</feature>
<feature type="compositionally biased region" description="Basic residues" evidence="1">
    <location>
        <begin position="88"/>
        <end position="97"/>
    </location>
</feature>
<sequence length="839" mass="91147">MSNAVGTDAEGTVVFLVSCIRHSSGGKVDFESVSKECNIVSKAAAAKRFERVLKAHGMKTSDLSKPGGAAANSTPSQSPASKTPVKSASKRTPKSTGKRPAATASPTSNTKRAKLAASHPAVESYTDTDDEEDNQQFKVKAEDKADNGAAGTALTGSYYDIPFRSDRDDDDLQLLYVLEKTSACPVHEIGENRSLVATKPRSKRVKRKQGLLIMPNHPNHIVVGQKFYDPGQLRVMRDELAQARKTDEFPTTSSSADDPKTIVEDHQHLQRLRDARGNPLSPPSKEYNIIKVDIARRIKARDEAEGSSTKLREMDNRVQGWMNSISKEARMLEITQAALQRKGISEPTQDDMDAIAEEFMQVAERTLLDVANPLRMNASRMAGNISRLDSQLNGLDSQLTGFDGAMAAQIDGMTSQITGLSTLNNAINTSMSAQLSTLNTMLTAQSSTFNGSVSALNMALNTVIAPSAPPFLDTTTRPQMMAVTKRTTRSTAKAVAPSKKGRSQAAGKATAKKGPKPSAGGSSGSGGSSSPSTQKASGSSQDSCSATSKPYKTWQWSHIPPTKEQRKANGRVKGRRLIFWDRNDMMDRLLVHLDFQCRKKGVEIPWEDILNRLKPGSGFGSIGNRIKRLREKHLKIGYVVPPVDLDTDITIRGYVRTAEDFTTGRVVFYNEAIEEPITFPDAIDDLSSSTDSDETLEDVNVDQEMGSDAFENLAISDEAIDAAQVYRNATNVDIADYVAEGAQGVASGGEDAGNQTGPDGLPDWVSSWVNFMEHASRPEPLGDAEYDLLNALIYRWHKYNEPIFQSFQLSPVQQATGPPRRSEGDGDAEPEPDEPGQCL</sequence>
<protein>
    <recommendedName>
        <fullName evidence="2">Myb-like DNA-binding domain-containing protein</fullName>
    </recommendedName>
</protein>
<dbReference type="InterPro" id="IPR054505">
    <property type="entry name" value="Myb_DNA-bind_8"/>
</dbReference>
<dbReference type="EMBL" id="AMCV02000006">
    <property type="protein sequence ID" value="TDZ23265.1"/>
    <property type="molecule type" value="Genomic_DNA"/>
</dbReference>
<keyword evidence="4" id="KW-1185">Reference proteome</keyword>
<proteinExistence type="predicted"/>
<organism evidence="3 4">
    <name type="scientific">Colletotrichum orbiculare (strain 104-T / ATCC 96160 / CBS 514.97 / LARS 414 / MAFF 240422)</name>
    <name type="common">Cucumber anthracnose fungus</name>
    <name type="synonym">Colletotrichum lagenarium</name>
    <dbReference type="NCBI Taxonomy" id="1213857"/>
    <lineage>
        <taxon>Eukaryota</taxon>
        <taxon>Fungi</taxon>
        <taxon>Dikarya</taxon>
        <taxon>Ascomycota</taxon>
        <taxon>Pezizomycotina</taxon>
        <taxon>Sordariomycetes</taxon>
        <taxon>Hypocreomycetidae</taxon>
        <taxon>Glomerellales</taxon>
        <taxon>Glomerellaceae</taxon>
        <taxon>Colletotrichum</taxon>
        <taxon>Colletotrichum orbiculare species complex</taxon>
    </lineage>
</organism>
<evidence type="ECO:0000259" key="2">
    <source>
        <dbReference type="Pfam" id="PF22980"/>
    </source>
</evidence>
<feature type="compositionally biased region" description="Low complexity" evidence="1">
    <location>
        <begin position="528"/>
        <end position="541"/>
    </location>
</feature>
<feature type="compositionally biased region" description="Acidic residues" evidence="1">
    <location>
        <begin position="825"/>
        <end position="839"/>
    </location>
</feature>
<feature type="domain" description="Myb-like DNA-binding" evidence="2">
    <location>
        <begin position="10"/>
        <end position="58"/>
    </location>
</feature>
<reference evidence="4" key="2">
    <citation type="journal article" date="2019" name="Mol. Plant Microbe Interact.">
        <title>Genome sequence resources for four phytopathogenic fungi from the Colletotrichum orbiculare species complex.</title>
        <authorList>
            <person name="Gan P."/>
            <person name="Tsushima A."/>
            <person name="Narusaka M."/>
            <person name="Narusaka Y."/>
            <person name="Takano Y."/>
            <person name="Kubo Y."/>
            <person name="Shirasu K."/>
        </authorList>
    </citation>
    <scope>GENOME REANNOTATION</scope>
    <source>
        <strain evidence="4">104-T / ATCC 96160 / CBS 514.97 / LARS 414 / MAFF 240422</strain>
    </source>
</reference>
<feature type="region of interest" description="Disordered" evidence="1">
    <location>
        <begin position="809"/>
        <end position="839"/>
    </location>
</feature>
<dbReference type="Proteomes" id="UP000014480">
    <property type="component" value="Unassembled WGS sequence"/>
</dbReference>
<dbReference type="STRING" id="1213857.A0A484G049"/>
<feature type="region of interest" description="Disordered" evidence="1">
    <location>
        <begin position="468"/>
        <end position="547"/>
    </location>
</feature>
<evidence type="ECO:0000313" key="3">
    <source>
        <dbReference type="EMBL" id="TDZ23265.1"/>
    </source>
</evidence>
<evidence type="ECO:0000256" key="1">
    <source>
        <dbReference type="SAM" id="MobiDB-lite"/>
    </source>
</evidence>